<dbReference type="AlphaFoldDB" id="A0A7C4ET45"/>
<sequence length="75" mass="8726">MSEEKPKWNMERVRQEIYDARTKIFVVTKVLETGSIKPEEYPEWVLVIKPLLREIDENVAKIRSLLGEEVPAGEA</sequence>
<comment type="caution">
    <text evidence="1">The sequence shown here is derived from an EMBL/GenBank/DDBJ whole genome shotgun (WGS) entry which is preliminary data.</text>
</comment>
<name>A0A7C4ET45_9BACT</name>
<proteinExistence type="predicted"/>
<protein>
    <submittedName>
        <fullName evidence="1">Uncharacterized protein</fullName>
    </submittedName>
</protein>
<dbReference type="EMBL" id="DTGT01000147">
    <property type="protein sequence ID" value="HGH60571.1"/>
    <property type="molecule type" value="Genomic_DNA"/>
</dbReference>
<evidence type="ECO:0000313" key="1">
    <source>
        <dbReference type="EMBL" id="HGH60571.1"/>
    </source>
</evidence>
<organism evidence="1">
    <name type="scientific">Desulfomonile tiedjei</name>
    <dbReference type="NCBI Taxonomy" id="2358"/>
    <lineage>
        <taxon>Bacteria</taxon>
        <taxon>Pseudomonadati</taxon>
        <taxon>Thermodesulfobacteriota</taxon>
        <taxon>Desulfomonilia</taxon>
        <taxon>Desulfomonilales</taxon>
        <taxon>Desulfomonilaceae</taxon>
        <taxon>Desulfomonile</taxon>
    </lineage>
</organism>
<accession>A0A7C4ET45</accession>
<reference evidence="1" key="1">
    <citation type="journal article" date="2020" name="mSystems">
        <title>Genome- and Community-Level Interaction Insights into Carbon Utilization and Element Cycling Functions of Hydrothermarchaeota in Hydrothermal Sediment.</title>
        <authorList>
            <person name="Zhou Z."/>
            <person name="Liu Y."/>
            <person name="Xu W."/>
            <person name="Pan J."/>
            <person name="Luo Z.H."/>
            <person name="Li M."/>
        </authorList>
    </citation>
    <scope>NUCLEOTIDE SEQUENCE [LARGE SCALE GENOMIC DNA]</scope>
    <source>
        <strain evidence="1">SpSt-769</strain>
    </source>
</reference>
<gene>
    <name evidence="1" type="ORF">ENV54_04650</name>
</gene>